<keyword evidence="3" id="KW-1185">Reference proteome</keyword>
<dbReference type="Proteomes" id="UP000184096">
    <property type="component" value="Chromosome I"/>
</dbReference>
<keyword evidence="1" id="KW-1133">Transmembrane helix</keyword>
<organism evidence="2 3">
    <name type="scientific">Bradyrhizobium erythrophlei</name>
    <dbReference type="NCBI Taxonomy" id="1437360"/>
    <lineage>
        <taxon>Bacteria</taxon>
        <taxon>Pseudomonadati</taxon>
        <taxon>Pseudomonadota</taxon>
        <taxon>Alphaproteobacteria</taxon>
        <taxon>Hyphomicrobiales</taxon>
        <taxon>Nitrobacteraceae</taxon>
        <taxon>Bradyrhizobium</taxon>
    </lineage>
</organism>
<gene>
    <name evidence="2" type="ORF">SAMN05444170_2056</name>
</gene>
<evidence type="ECO:0000256" key="1">
    <source>
        <dbReference type="SAM" id="Phobius"/>
    </source>
</evidence>
<keyword evidence="1" id="KW-0812">Transmembrane</keyword>
<evidence type="ECO:0000313" key="2">
    <source>
        <dbReference type="EMBL" id="SHN71545.1"/>
    </source>
</evidence>
<keyword evidence="1" id="KW-0472">Membrane</keyword>
<protein>
    <submittedName>
        <fullName evidence="2">Uncharacterized protein</fullName>
    </submittedName>
</protein>
<sequence>MDEWLMDKATLLGFQFQNWMVVTFALILVASLINISERR</sequence>
<dbReference type="EMBL" id="LT670849">
    <property type="protein sequence ID" value="SHN71545.1"/>
    <property type="molecule type" value="Genomic_DNA"/>
</dbReference>
<dbReference type="AlphaFoldDB" id="A0A1M7TLG3"/>
<reference evidence="3" key="1">
    <citation type="submission" date="2016-11" db="EMBL/GenBank/DDBJ databases">
        <authorList>
            <person name="Varghese N."/>
            <person name="Submissions S."/>
        </authorList>
    </citation>
    <scope>NUCLEOTIDE SEQUENCE [LARGE SCALE GENOMIC DNA]</scope>
    <source>
        <strain evidence="3">GAS401</strain>
    </source>
</reference>
<name>A0A1M7TLG3_9BRAD</name>
<evidence type="ECO:0000313" key="3">
    <source>
        <dbReference type="Proteomes" id="UP000184096"/>
    </source>
</evidence>
<feature type="transmembrane region" description="Helical" evidence="1">
    <location>
        <begin position="16"/>
        <end position="35"/>
    </location>
</feature>
<proteinExistence type="predicted"/>
<accession>A0A1M7TLG3</accession>